<evidence type="ECO:0000313" key="6">
    <source>
        <dbReference type="EMBL" id="KPH87360.1"/>
    </source>
</evidence>
<keyword evidence="4" id="KW-0804">Transcription</keyword>
<proteinExistence type="inferred from homology"/>
<evidence type="ECO:0000256" key="2">
    <source>
        <dbReference type="ARBA" id="ARBA00023015"/>
    </source>
</evidence>
<dbReference type="Gene3D" id="3.40.190.10">
    <property type="entry name" value="Periplasmic binding protein-like II"/>
    <property type="match status" value="2"/>
</dbReference>
<protein>
    <submittedName>
        <fullName evidence="6">HTH-type transcriptional regulator AlsR</fullName>
    </submittedName>
</protein>
<dbReference type="GO" id="GO:0003677">
    <property type="term" value="F:DNA binding"/>
    <property type="evidence" value="ECO:0007669"/>
    <property type="project" value="UniProtKB-KW"/>
</dbReference>
<dbReference type="PANTHER" id="PTHR30346">
    <property type="entry name" value="TRANSCRIPTIONAL DUAL REGULATOR HCAR-RELATED"/>
    <property type="match status" value="1"/>
</dbReference>
<dbReference type="AlphaFoldDB" id="A0A0N1FLN9"/>
<name>A0A0N1FLN9_9PROT</name>
<dbReference type="InterPro" id="IPR005119">
    <property type="entry name" value="LysR_subst-bd"/>
</dbReference>
<organism evidence="6 7">
    <name type="scientific">Komagataeibacter intermedius AF2</name>
    <dbReference type="NCBI Taxonomy" id="1458464"/>
    <lineage>
        <taxon>Bacteria</taxon>
        <taxon>Pseudomonadati</taxon>
        <taxon>Pseudomonadota</taxon>
        <taxon>Alphaproteobacteria</taxon>
        <taxon>Acetobacterales</taxon>
        <taxon>Acetobacteraceae</taxon>
        <taxon>Komagataeibacter</taxon>
    </lineage>
</organism>
<comment type="similarity">
    <text evidence="1">Belongs to the LysR transcriptional regulatory family.</text>
</comment>
<gene>
    <name evidence="6" type="ORF">GLUCOINTEAF2_0204113</name>
</gene>
<evidence type="ECO:0000256" key="1">
    <source>
        <dbReference type="ARBA" id="ARBA00009437"/>
    </source>
</evidence>
<dbReference type="GO" id="GO:0032993">
    <property type="term" value="C:protein-DNA complex"/>
    <property type="evidence" value="ECO:0007669"/>
    <property type="project" value="TreeGrafter"/>
</dbReference>
<keyword evidence="2" id="KW-0805">Transcription regulation</keyword>
<dbReference type="GO" id="GO:0003700">
    <property type="term" value="F:DNA-binding transcription factor activity"/>
    <property type="evidence" value="ECO:0007669"/>
    <property type="project" value="TreeGrafter"/>
</dbReference>
<evidence type="ECO:0000256" key="3">
    <source>
        <dbReference type="ARBA" id="ARBA00023125"/>
    </source>
</evidence>
<dbReference type="Proteomes" id="UP000031553">
    <property type="component" value="Unassembled WGS sequence"/>
</dbReference>
<evidence type="ECO:0000256" key="4">
    <source>
        <dbReference type="ARBA" id="ARBA00023163"/>
    </source>
</evidence>
<reference evidence="6 7" key="1">
    <citation type="submission" date="2015-07" db="EMBL/GenBank/DDBJ databases">
        <title>Draft Genome Sequence of Komagataeibacter intermedius Strain AF2, Isolated from Kombucha Tea.</title>
        <authorList>
            <person name="Santos R.A."/>
            <person name="Berretta A.A."/>
            <person name="Barud H.S."/>
            <person name="Ribeiro S.J."/>
            <person name="Gonzalez-Garcia L.N."/>
            <person name="Zucchi T.D."/>
            <person name="Goldman G.H."/>
            <person name="Riano-Pachon D.M."/>
        </authorList>
    </citation>
    <scope>NUCLEOTIDE SEQUENCE [LARGE SCALE GENOMIC DNA]</scope>
    <source>
        <strain evidence="6 7">AF2</strain>
    </source>
</reference>
<keyword evidence="3" id="KW-0238">DNA-binding</keyword>
<dbReference type="PANTHER" id="PTHR30346:SF0">
    <property type="entry name" value="HCA OPERON TRANSCRIPTIONAL ACTIVATOR HCAR"/>
    <property type="match status" value="1"/>
</dbReference>
<feature type="domain" description="LysR substrate-binding" evidence="5">
    <location>
        <begin position="29"/>
        <end position="228"/>
    </location>
</feature>
<evidence type="ECO:0000259" key="5">
    <source>
        <dbReference type="Pfam" id="PF03466"/>
    </source>
</evidence>
<comment type="caution">
    <text evidence="6">The sequence shown here is derived from an EMBL/GenBank/DDBJ whole genome shotgun (WGS) entry which is preliminary data.</text>
</comment>
<dbReference type="RefSeq" id="WP_082084867.1">
    <property type="nucleotide sequence ID" value="NZ_JUFX02000119.1"/>
</dbReference>
<dbReference type="OrthoDB" id="9785974at2"/>
<dbReference type="EMBL" id="JUFX02000119">
    <property type="protein sequence ID" value="KPH87360.1"/>
    <property type="molecule type" value="Genomic_DNA"/>
</dbReference>
<dbReference type="CDD" id="cd08414">
    <property type="entry name" value="PBP2_LTTR_aromatics_like"/>
    <property type="match status" value="1"/>
</dbReference>
<dbReference type="Pfam" id="PF03466">
    <property type="entry name" value="LysR_substrate"/>
    <property type="match status" value="1"/>
</dbReference>
<evidence type="ECO:0000313" key="7">
    <source>
        <dbReference type="Proteomes" id="UP000031553"/>
    </source>
</evidence>
<sequence length="239" mass="27279">MGEYILRQVRHIIEDARYLRALTDDLTDLPEGELRIGLAYPPLHSKPALLLRSWSNSYPQTRISLHTSSDRDIVFTLPNRHIDAAIIPQFALDNSLASSPLHREHIVVVLPYDHPLANQETLSIRNLTKEGLLVPSKAYEDWYRYFYLAQIGSQTHIPMHYEGILTLLSQIRVGLNITLCNAACQEFQPCGVVFRPLDDPNAEFDVHLVWRAEAEDAILGRFVAFMRNLTQKRGKLPSV</sequence>
<dbReference type="SUPFAM" id="SSF53850">
    <property type="entry name" value="Periplasmic binding protein-like II"/>
    <property type="match status" value="1"/>
</dbReference>
<accession>A0A0N1FLN9</accession>